<dbReference type="Gene3D" id="3.40.50.10490">
    <property type="entry name" value="Glucose-6-phosphate isomerase like protein, domain 1"/>
    <property type="match status" value="1"/>
</dbReference>
<evidence type="ECO:0000256" key="11">
    <source>
        <dbReference type="ARBA" id="ARBA00084049"/>
    </source>
</evidence>
<dbReference type="GO" id="GO:0016803">
    <property type="term" value="F:ether hydrolase activity"/>
    <property type="evidence" value="ECO:0007669"/>
    <property type="project" value="TreeGrafter"/>
</dbReference>
<dbReference type="GO" id="GO:0009254">
    <property type="term" value="P:peptidoglycan turnover"/>
    <property type="evidence" value="ECO:0007669"/>
    <property type="project" value="TreeGrafter"/>
</dbReference>
<comment type="pathway">
    <text evidence="6">Cell wall biogenesis.</text>
</comment>
<proteinExistence type="inferred from homology"/>
<evidence type="ECO:0000256" key="2">
    <source>
        <dbReference type="ARBA" id="ARBA00023239"/>
    </source>
</evidence>
<dbReference type="SUPFAM" id="SSF53697">
    <property type="entry name" value="SIS domain"/>
    <property type="match status" value="1"/>
</dbReference>
<dbReference type="InterPro" id="IPR005486">
    <property type="entry name" value="Glucokinase_regulatory_CS"/>
</dbReference>
<comment type="pathway">
    <text evidence="5">Amino-sugar metabolism; 1,6-anhydro-N-acetylmuramate degradation.</text>
</comment>
<feature type="active site" evidence="12">
    <location>
        <position position="116"/>
    </location>
</feature>
<evidence type="ECO:0000256" key="5">
    <source>
        <dbReference type="ARBA" id="ARBA00060595"/>
    </source>
</evidence>
<comment type="similarity">
    <text evidence="7 12">Belongs to the GCKR-like family. MurNAc-6-P etherase subfamily.</text>
</comment>
<reference evidence="14" key="1">
    <citation type="journal article" date="2021" name="PeerJ">
        <title>Extensive microbial diversity within the chicken gut microbiome revealed by metagenomics and culture.</title>
        <authorList>
            <person name="Gilroy R."/>
            <person name="Ravi A."/>
            <person name="Getino M."/>
            <person name="Pursley I."/>
            <person name="Horton D.L."/>
            <person name="Alikhan N.F."/>
            <person name="Baker D."/>
            <person name="Gharbi K."/>
            <person name="Hall N."/>
            <person name="Watson M."/>
            <person name="Adriaenssens E.M."/>
            <person name="Foster-Nyarko E."/>
            <person name="Jarju S."/>
            <person name="Secka A."/>
            <person name="Antonio M."/>
            <person name="Oren A."/>
            <person name="Chaudhuri R.R."/>
            <person name="La Ragione R."/>
            <person name="Hildebrand F."/>
            <person name="Pallen M.J."/>
        </authorList>
    </citation>
    <scope>NUCLEOTIDE SEQUENCE</scope>
    <source>
        <strain evidence="14">CHK186-1790</strain>
    </source>
</reference>
<dbReference type="PROSITE" id="PS01272">
    <property type="entry name" value="GCKR"/>
    <property type="match status" value="1"/>
</dbReference>
<keyword evidence="3 12" id="KW-0119">Carbohydrate metabolism</keyword>
<evidence type="ECO:0000313" key="15">
    <source>
        <dbReference type="Proteomes" id="UP000823882"/>
    </source>
</evidence>
<evidence type="ECO:0000256" key="10">
    <source>
        <dbReference type="ARBA" id="ARBA00077905"/>
    </source>
</evidence>
<comment type="pathway">
    <text evidence="12">Amino-sugar metabolism; N-acetylmuramate degradation.</text>
</comment>
<comment type="catalytic activity">
    <reaction evidence="4 12">
        <text>N-acetyl-D-muramate 6-phosphate + H2O = N-acetyl-D-glucosamine 6-phosphate + (R)-lactate</text>
        <dbReference type="Rhea" id="RHEA:26410"/>
        <dbReference type="ChEBI" id="CHEBI:15377"/>
        <dbReference type="ChEBI" id="CHEBI:16004"/>
        <dbReference type="ChEBI" id="CHEBI:57513"/>
        <dbReference type="ChEBI" id="CHEBI:58722"/>
        <dbReference type="EC" id="4.2.1.126"/>
    </reaction>
</comment>
<sequence length="305" mass="32503">MDGYLAGLSTEQINEETRNIDTCSTEEMVRMINRQDALVAGAVARETEHIAAAIDLIWPRLREGGRLIYLGAGTSGRLGVLDASECLPTFGVDPDMVQGYIAGGDTALRHPVEGCEDSEEEGVRLIEELQVGPKDAVVGITASGGAPYVLAALRRARERGAAVIGLCTNAHSKLEGLCDVCIAPEVGPEVISGSTRMKSGTAQKMVLNMLTTCSMVRLGKVYGNLMVDLKASNKKLEDRARRLIIHATGARPDQAADYLQRAGGHVKLAILMLESGLEAPEAQALLDRCEGRLAPAIQAAKEGER</sequence>
<dbReference type="FunFam" id="3.40.50.10490:FF:000014">
    <property type="entry name" value="N-acetylmuramic acid 6-phosphate etherase"/>
    <property type="match status" value="1"/>
</dbReference>
<dbReference type="InterPro" id="IPR005488">
    <property type="entry name" value="Etherase_MurQ"/>
</dbReference>
<dbReference type="NCBIfam" id="NF003915">
    <property type="entry name" value="PRK05441.1"/>
    <property type="match status" value="1"/>
</dbReference>
<dbReference type="PANTHER" id="PTHR10088">
    <property type="entry name" value="GLUCOKINASE REGULATORY PROTEIN"/>
    <property type="match status" value="1"/>
</dbReference>
<dbReference type="Gene3D" id="1.10.8.1080">
    <property type="match status" value="1"/>
</dbReference>
<evidence type="ECO:0000256" key="12">
    <source>
        <dbReference type="HAMAP-Rule" id="MF_00068"/>
    </source>
</evidence>
<feature type="active site" description="Proton donor" evidence="12">
    <location>
        <position position="85"/>
    </location>
</feature>
<evidence type="ECO:0000256" key="9">
    <source>
        <dbReference type="ARBA" id="ARBA00070061"/>
    </source>
</evidence>
<name>A0A9D2NZX1_9FIRM</name>
<evidence type="ECO:0000256" key="4">
    <source>
        <dbReference type="ARBA" id="ARBA00051747"/>
    </source>
</evidence>
<evidence type="ECO:0000256" key="8">
    <source>
        <dbReference type="ARBA" id="ARBA00067056"/>
    </source>
</evidence>
<evidence type="ECO:0000256" key="3">
    <source>
        <dbReference type="ARBA" id="ARBA00023277"/>
    </source>
</evidence>
<dbReference type="EC" id="4.2.1.126" evidence="8 12"/>
<dbReference type="PANTHER" id="PTHR10088:SF4">
    <property type="entry name" value="GLUCOKINASE REGULATORY PROTEIN"/>
    <property type="match status" value="1"/>
</dbReference>
<dbReference type="GO" id="GO:0016835">
    <property type="term" value="F:carbon-oxygen lyase activity"/>
    <property type="evidence" value="ECO:0007669"/>
    <property type="project" value="UniProtKB-UniRule"/>
</dbReference>
<comment type="miscellaneous">
    <text evidence="12">A lyase-type mechanism (elimination/hydration) is suggested for the cleavage of the lactyl ether bond of MurNAc 6-phosphate, with the formation of an alpha,beta-unsaturated aldehyde intermediate with (E)-stereochemistry, followed by the syn addition of water to give product.</text>
</comment>
<reference evidence="14" key="2">
    <citation type="submission" date="2021-04" db="EMBL/GenBank/DDBJ databases">
        <authorList>
            <person name="Gilroy R."/>
        </authorList>
    </citation>
    <scope>NUCLEOTIDE SEQUENCE</scope>
    <source>
        <strain evidence="14">CHK186-1790</strain>
    </source>
</reference>
<dbReference type="NCBIfam" id="NF009222">
    <property type="entry name" value="PRK12570.1"/>
    <property type="match status" value="1"/>
</dbReference>
<dbReference type="Proteomes" id="UP000823882">
    <property type="component" value="Unassembled WGS sequence"/>
</dbReference>
<dbReference type="InterPro" id="IPR046348">
    <property type="entry name" value="SIS_dom_sf"/>
</dbReference>
<dbReference type="AlphaFoldDB" id="A0A9D2NZX1"/>
<dbReference type="InterPro" id="IPR001347">
    <property type="entry name" value="SIS_dom"/>
</dbReference>
<dbReference type="FunFam" id="1.10.8.1080:FF:000001">
    <property type="entry name" value="N-acetylmuramic acid 6-phosphate etherase"/>
    <property type="match status" value="1"/>
</dbReference>
<dbReference type="NCBIfam" id="TIGR00274">
    <property type="entry name" value="N-acetylmuramic acid 6-phosphate etherase"/>
    <property type="match status" value="1"/>
</dbReference>
<keyword evidence="2 12" id="KW-0456">Lyase</keyword>
<evidence type="ECO:0000259" key="13">
    <source>
        <dbReference type="PROSITE" id="PS51464"/>
    </source>
</evidence>
<accession>A0A9D2NZX1</accession>
<comment type="caution">
    <text evidence="14">The sequence shown here is derived from an EMBL/GenBank/DDBJ whole genome shotgun (WGS) entry which is preliminary data.</text>
</comment>
<evidence type="ECO:0000256" key="7">
    <source>
        <dbReference type="ARBA" id="ARBA00061234"/>
    </source>
</evidence>
<feature type="domain" description="SIS" evidence="13">
    <location>
        <begin position="57"/>
        <end position="220"/>
    </location>
</feature>
<dbReference type="EMBL" id="DWWJ01000152">
    <property type="protein sequence ID" value="HJC41567.1"/>
    <property type="molecule type" value="Genomic_DNA"/>
</dbReference>
<dbReference type="GO" id="GO:0046348">
    <property type="term" value="P:amino sugar catabolic process"/>
    <property type="evidence" value="ECO:0007669"/>
    <property type="project" value="InterPro"/>
</dbReference>
<gene>
    <name evidence="12 14" type="primary">murQ</name>
    <name evidence="14" type="ORF">H9701_08445</name>
</gene>
<dbReference type="HAMAP" id="MF_00068">
    <property type="entry name" value="MurQ"/>
    <property type="match status" value="1"/>
</dbReference>
<comment type="function">
    <text evidence="12">Specifically catalyzes the cleavage of the D-lactyl ether substituent of MurNAc 6-phosphate, producing GlcNAc 6-phosphate and D-lactate.</text>
</comment>
<comment type="subunit">
    <text evidence="1 12">Homodimer.</text>
</comment>
<evidence type="ECO:0000313" key="14">
    <source>
        <dbReference type="EMBL" id="HJC41567.1"/>
    </source>
</evidence>
<evidence type="ECO:0000256" key="1">
    <source>
        <dbReference type="ARBA" id="ARBA00011738"/>
    </source>
</evidence>
<protein>
    <recommendedName>
        <fullName evidence="9 12">N-acetylmuramic acid 6-phosphate etherase</fullName>
        <shortName evidence="12">MurNAc-6-P etherase</shortName>
        <ecNumber evidence="8 12">4.2.1.126</ecNumber>
    </recommendedName>
    <alternativeName>
        <fullName evidence="11 12">N-acetylmuramic acid 6-phosphate hydrolase</fullName>
    </alternativeName>
    <alternativeName>
        <fullName evidence="10 12">N-acetylmuramic acid 6-phosphate lyase</fullName>
    </alternativeName>
</protein>
<dbReference type="CDD" id="cd05007">
    <property type="entry name" value="SIS_Etherase"/>
    <property type="match status" value="1"/>
</dbReference>
<evidence type="ECO:0000256" key="6">
    <source>
        <dbReference type="ARBA" id="ARBA00060672"/>
    </source>
</evidence>
<dbReference type="InterPro" id="IPR040190">
    <property type="entry name" value="MURQ/GCKR"/>
</dbReference>
<dbReference type="Pfam" id="PF22645">
    <property type="entry name" value="GKRP_SIS_N"/>
    <property type="match status" value="1"/>
</dbReference>
<organism evidence="14 15">
    <name type="scientific">Candidatus Intestinimonas pullistercoris</name>
    <dbReference type="NCBI Taxonomy" id="2838623"/>
    <lineage>
        <taxon>Bacteria</taxon>
        <taxon>Bacillati</taxon>
        <taxon>Bacillota</taxon>
        <taxon>Clostridia</taxon>
        <taxon>Eubacteriales</taxon>
        <taxon>Intestinimonas</taxon>
    </lineage>
</organism>
<dbReference type="PROSITE" id="PS51464">
    <property type="entry name" value="SIS"/>
    <property type="match status" value="1"/>
</dbReference>
<dbReference type="GO" id="GO:0097367">
    <property type="term" value="F:carbohydrate derivative binding"/>
    <property type="evidence" value="ECO:0007669"/>
    <property type="project" value="InterPro"/>
</dbReference>